<feature type="region of interest" description="Disordered" evidence="2">
    <location>
        <begin position="178"/>
        <end position="202"/>
    </location>
</feature>
<dbReference type="InterPro" id="IPR010686">
    <property type="entry name" value="OBAP-like"/>
</dbReference>
<comment type="caution">
    <text evidence="3">The sequence shown here is derived from an EMBL/GenBank/DDBJ whole genome shotgun (WGS) entry which is preliminary data.</text>
</comment>
<protein>
    <submittedName>
        <fullName evidence="3">Heme-binding protein</fullName>
    </submittedName>
</protein>
<dbReference type="PANTHER" id="PTHR31360">
    <property type="match status" value="1"/>
</dbReference>
<name>A0AAW2Z0B9_9EUKA</name>
<proteinExistence type="inferred from homology"/>
<sequence>MMKKVVEAVASHTQSFHPLKQVCAHLNAFHRFPAQNNRAIETNHYCAHIHGTGVKQCLLYDSPDPDAKLLGIEIMITAEHFDRLPTEEKKYWHSHVYEVKSGQLALPNYSNLPEALWQAAQNKEMEETVNLYGKIFQYPEWDKEHGVPLGEPQLMMSFTDDNQVSKEVVEDRDKRFGVDTKKQKKDREYIKAPTIHPEADQV</sequence>
<keyword evidence="4" id="KW-1185">Reference proteome</keyword>
<accession>A0AAW2Z0B9</accession>
<evidence type="ECO:0000256" key="2">
    <source>
        <dbReference type="SAM" id="MobiDB-lite"/>
    </source>
</evidence>
<dbReference type="Proteomes" id="UP001431209">
    <property type="component" value="Unassembled WGS sequence"/>
</dbReference>
<reference evidence="3 4" key="1">
    <citation type="submission" date="2024-03" db="EMBL/GenBank/DDBJ databases">
        <title>The Acrasis kona genome and developmental transcriptomes reveal deep origins of eukaryotic multicellular pathways.</title>
        <authorList>
            <person name="Sheikh S."/>
            <person name="Fu C.-J."/>
            <person name="Brown M.W."/>
            <person name="Baldauf S.L."/>
        </authorList>
    </citation>
    <scope>NUCLEOTIDE SEQUENCE [LARGE SCALE GENOMIC DNA]</scope>
    <source>
        <strain evidence="3 4">ATCC MYA-3509</strain>
    </source>
</reference>
<organism evidence="3 4">
    <name type="scientific">Acrasis kona</name>
    <dbReference type="NCBI Taxonomy" id="1008807"/>
    <lineage>
        <taxon>Eukaryota</taxon>
        <taxon>Discoba</taxon>
        <taxon>Heterolobosea</taxon>
        <taxon>Tetramitia</taxon>
        <taxon>Eutetramitia</taxon>
        <taxon>Acrasidae</taxon>
        <taxon>Acrasis</taxon>
    </lineage>
</organism>
<comment type="similarity">
    <text evidence="1">Belongs to the OBAP family.</text>
</comment>
<evidence type="ECO:0000313" key="3">
    <source>
        <dbReference type="EMBL" id="KAL0482032.1"/>
    </source>
</evidence>
<evidence type="ECO:0000256" key="1">
    <source>
        <dbReference type="ARBA" id="ARBA00009740"/>
    </source>
</evidence>
<dbReference type="Pfam" id="PF06884">
    <property type="entry name" value="DUF1264"/>
    <property type="match status" value="1"/>
</dbReference>
<evidence type="ECO:0000313" key="4">
    <source>
        <dbReference type="Proteomes" id="UP001431209"/>
    </source>
</evidence>
<dbReference type="EMBL" id="JAOPGA020000807">
    <property type="protein sequence ID" value="KAL0482032.1"/>
    <property type="molecule type" value="Genomic_DNA"/>
</dbReference>
<gene>
    <name evidence="3" type="ORF">AKO1_013294</name>
</gene>
<feature type="compositionally biased region" description="Basic and acidic residues" evidence="2">
    <location>
        <begin position="178"/>
        <end position="190"/>
    </location>
</feature>
<dbReference type="PANTHER" id="PTHR31360:SF0">
    <property type="entry name" value="OIL BODY-ASSOCIATED PROTEIN 1B"/>
    <property type="match status" value="1"/>
</dbReference>
<dbReference type="AlphaFoldDB" id="A0AAW2Z0B9"/>